<evidence type="ECO:0000256" key="3">
    <source>
        <dbReference type="ARBA" id="ARBA00022898"/>
    </source>
</evidence>
<dbReference type="NCBIfam" id="NF007825">
    <property type="entry name" value="PRK10534.1"/>
    <property type="match status" value="1"/>
</dbReference>
<dbReference type="GO" id="GO:0006545">
    <property type="term" value="P:glycine biosynthetic process"/>
    <property type="evidence" value="ECO:0007669"/>
    <property type="project" value="TreeGrafter"/>
</dbReference>
<evidence type="ECO:0000256" key="1">
    <source>
        <dbReference type="ARBA" id="ARBA00001933"/>
    </source>
</evidence>
<dbReference type="Proteomes" id="UP000198718">
    <property type="component" value="Unassembled WGS sequence"/>
</dbReference>
<dbReference type="CDD" id="cd06502">
    <property type="entry name" value="TA_like"/>
    <property type="match status" value="1"/>
</dbReference>
<dbReference type="InterPro" id="IPR023603">
    <property type="entry name" value="Low_specificity_L-TA-like"/>
</dbReference>
<dbReference type="NCBIfam" id="NF041359">
    <property type="entry name" value="GntG_guanitoxin"/>
    <property type="match status" value="1"/>
</dbReference>
<feature type="modified residue" description="N6-(pyridoxal phosphate)lysine" evidence="5">
    <location>
        <position position="203"/>
    </location>
</feature>
<protein>
    <submittedName>
        <fullName evidence="7">L-threonine aldolase</fullName>
    </submittedName>
</protein>
<dbReference type="SUPFAM" id="SSF53383">
    <property type="entry name" value="PLP-dependent transferases"/>
    <property type="match status" value="1"/>
</dbReference>
<organism evidence="7 8">
    <name type="scientific">Natronincola ferrireducens</name>
    <dbReference type="NCBI Taxonomy" id="393762"/>
    <lineage>
        <taxon>Bacteria</taxon>
        <taxon>Bacillati</taxon>
        <taxon>Bacillota</taxon>
        <taxon>Clostridia</taxon>
        <taxon>Peptostreptococcales</taxon>
        <taxon>Natronincolaceae</taxon>
        <taxon>Natronincola</taxon>
    </lineage>
</organism>
<gene>
    <name evidence="7" type="ORF">SAMN05660472_01551</name>
</gene>
<evidence type="ECO:0000313" key="8">
    <source>
        <dbReference type="Proteomes" id="UP000198718"/>
    </source>
</evidence>
<dbReference type="InterPro" id="IPR015424">
    <property type="entry name" value="PyrdxlP-dep_Trfase"/>
</dbReference>
<dbReference type="Pfam" id="PF01212">
    <property type="entry name" value="Beta_elim_lyase"/>
    <property type="match status" value="1"/>
</dbReference>
<evidence type="ECO:0000256" key="5">
    <source>
        <dbReference type="PIRSR" id="PIRSR017617-1"/>
    </source>
</evidence>
<dbReference type="PIRSF" id="PIRSF017617">
    <property type="entry name" value="Thr_aldolase"/>
    <property type="match status" value="1"/>
</dbReference>
<comment type="cofactor">
    <cofactor evidence="1">
        <name>pyridoxal 5'-phosphate</name>
        <dbReference type="ChEBI" id="CHEBI:597326"/>
    </cofactor>
</comment>
<evidence type="ECO:0000256" key="2">
    <source>
        <dbReference type="ARBA" id="ARBA00006966"/>
    </source>
</evidence>
<accession>A0A1G9CTE5</accession>
<dbReference type="PANTHER" id="PTHR48097">
    <property type="entry name" value="L-THREONINE ALDOLASE-RELATED"/>
    <property type="match status" value="1"/>
</dbReference>
<dbReference type="FunFam" id="3.90.1150.10:FF:000041">
    <property type="entry name" value="Low-specificity L-threonine aldolase"/>
    <property type="match status" value="1"/>
</dbReference>
<keyword evidence="3" id="KW-0663">Pyridoxal phosphate</keyword>
<dbReference type="FunFam" id="3.40.640.10:FF:000030">
    <property type="entry name" value="Low-specificity L-threonine aldolase"/>
    <property type="match status" value="1"/>
</dbReference>
<dbReference type="STRING" id="393762.SAMN05660472_01551"/>
<keyword evidence="8" id="KW-1185">Reference proteome</keyword>
<dbReference type="GO" id="GO:0006567">
    <property type="term" value="P:L-threonine catabolic process"/>
    <property type="evidence" value="ECO:0007669"/>
    <property type="project" value="TreeGrafter"/>
</dbReference>
<dbReference type="GO" id="GO:0005829">
    <property type="term" value="C:cytosol"/>
    <property type="evidence" value="ECO:0007669"/>
    <property type="project" value="TreeGrafter"/>
</dbReference>
<dbReference type="InterPro" id="IPR015422">
    <property type="entry name" value="PyrdxlP-dep_Trfase_small"/>
</dbReference>
<name>A0A1G9CTE5_9FIRM</name>
<proteinExistence type="inferred from homology"/>
<evidence type="ECO:0000313" key="7">
    <source>
        <dbReference type="EMBL" id="SDK54898.1"/>
    </source>
</evidence>
<evidence type="ECO:0000259" key="6">
    <source>
        <dbReference type="Pfam" id="PF01212"/>
    </source>
</evidence>
<dbReference type="PANTHER" id="PTHR48097:SF9">
    <property type="entry name" value="L-THREONINE ALDOLASE"/>
    <property type="match status" value="1"/>
</dbReference>
<dbReference type="AlphaFoldDB" id="A0A1G9CTE5"/>
<dbReference type="InterPro" id="IPR001597">
    <property type="entry name" value="ArAA_b-elim_lyase/Thr_aldolase"/>
</dbReference>
<dbReference type="InterPro" id="IPR015421">
    <property type="entry name" value="PyrdxlP-dep_Trfase_major"/>
</dbReference>
<dbReference type="Gene3D" id="3.40.640.10">
    <property type="entry name" value="Type I PLP-dependent aspartate aminotransferase-like (Major domain)"/>
    <property type="match status" value="1"/>
</dbReference>
<evidence type="ECO:0000256" key="4">
    <source>
        <dbReference type="ARBA" id="ARBA00023239"/>
    </source>
</evidence>
<feature type="domain" description="Aromatic amino acid beta-eliminating lyase/threonine aldolase" evidence="6">
    <location>
        <begin position="7"/>
        <end position="290"/>
    </location>
</feature>
<dbReference type="Gene3D" id="3.90.1150.10">
    <property type="entry name" value="Aspartate Aminotransferase, domain 1"/>
    <property type="match status" value="1"/>
</dbReference>
<sequence>MDMKKLDFRSDTVTLPTEEMLEKMVQAELGDDVYGDDATVNKLEAIAAEILGKEAALFVPTGTMGNLLAVMTHTIPGQEIILEESSHIYLYEVAGIARVGGVQARTIRGTNGVMNPHVVEDVIRKEDIHFPETGLICLENTHNMSGGMAIPLENMKQIYKVAKENNLPVHLDGARLFNAASYLKVEAREIVQYVDSVMFCISKGLCAPIGSLLVGTKGFIQRARKYRKMLGGGMRQAGVIAAAGIHALEEMTGRLDVDHQHAKLLAQKLREIPGISIDIDKVHTNIINVDFTESGFTTSQLIPRFEERGLLTNPRNQYVIRFVTHKDVTKQDVHDAITIIKQIIE</sequence>
<dbReference type="GO" id="GO:0008732">
    <property type="term" value="F:L-allo-threonine aldolase activity"/>
    <property type="evidence" value="ECO:0007669"/>
    <property type="project" value="TreeGrafter"/>
</dbReference>
<comment type="similarity">
    <text evidence="2">Belongs to the threonine aldolase family.</text>
</comment>
<dbReference type="EMBL" id="FNFP01000002">
    <property type="protein sequence ID" value="SDK54898.1"/>
    <property type="molecule type" value="Genomic_DNA"/>
</dbReference>
<reference evidence="7 8" key="1">
    <citation type="submission" date="2016-10" db="EMBL/GenBank/DDBJ databases">
        <authorList>
            <person name="de Groot N.N."/>
        </authorList>
    </citation>
    <scope>NUCLEOTIDE SEQUENCE [LARGE SCALE GENOMIC DNA]</scope>
    <source>
        <strain evidence="7 8">DSM 18346</strain>
    </source>
</reference>
<keyword evidence="4" id="KW-0456">Lyase</keyword>